<sequence length="154" mass="16936">MPELSLKEAFDCQCSPDGTSFHGWATTHKHTYDIDRQVVEKDGSRYIAEGCGAHTRYTDQAYKFTGGWAKPFCYTIGGKDCSLNSKGSPIGGYATYYLGVCWPEHPYKPGDVHEVGVEHGDDCPTRYRECGERGALGCNVQVNNSVASGALLQW</sequence>
<organism evidence="1">
    <name type="scientific">Rhizochromulina marina</name>
    <dbReference type="NCBI Taxonomy" id="1034831"/>
    <lineage>
        <taxon>Eukaryota</taxon>
        <taxon>Sar</taxon>
        <taxon>Stramenopiles</taxon>
        <taxon>Ochrophyta</taxon>
        <taxon>Dictyochophyceae</taxon>
        <taxon>Rhizochromulinales</taxon>
        <taxon>Rhizochromulina</taxon>
    </lineage>
</organism>
<dbReference type="AlphaFoldDB" id="A0A7S2RF09"/>
<accession>A0A7S2RF09</accession>
<evidence type="ECO:0000313" key="1">
    <source>
        <dbReference type="EMBL" id="CAD9669164.1"/>
    </source>
</evidence>
<name>A0A7S2RF09_9STRA</name>
<reference evidence="1" key="1">
    <citation type="submission" date="2021-01" db="EMBL/GenBank/DDBJ databases">
        <authorList>
            <person name="Corre E."/>
            <person name="Pelletier E."/>
            <person name="Niang G."/>
            <person name="Scheremetjew M."/>
            <person name="Finn R."/>
            <person name="Kale V."/>
            <person name="Holt S."/>
            <person name="Cochrane G."/>
            <person name="Meng A."/>
            <person name="Brown T."/>
            <person name="Cohen L."/>
        </authorList>
    </citation>
    <scope>NUCLEOTIDE SEQUENCE</scope>
    <source>
        <strain evidence="1">CCMP1243</strain>
    </source>
</reference>
<gene>
    <name evidence="1" type="ORF">RMAR1173_LOCUS3874</name>
</gene>
<protein>
    <submittedName>
        <fullName evidence="1">Uncharacterized protein</fullName>
    </submittedName>
</protein>
<dbReference type="EMBL" id="HBHJ01005885">
    <property type="protein sequence ID" value="CAD9669164.1"/>
    <property type="molecule type" value="Transcribed_RNA"/>
</dbReference>
<proteinExistence type="predicted"/>